<evidence type="ECO:0000313" key="2">
    <source>
        <dbReference type="EMBL" id="JAH08749.1"/>
    </source>
</evidence>
<sequence length="44" mass="4669">MTGLLNFGIFGPGDSLGMLLLGSQKASQITLLSTCVVSFFFLKD</sequence>
<proteinExistence type="predicted"/>
<keyword evidence="1" id="KW-1133">Transmembrane helix</keyword>
<dbReference type="EMBL" id="GBXM01099828">
    <property type="protein sequence ID" value="JAH08749.1"/>
    <property type="molecule type" value="Transcribed_RNA"/>
</dbReference>
<name>A0A0E9PW93_ANGAN</name>
<keyword evidence="1" id="KW-0812">Transmembrane</keyword>
<reference evidence="2" key="2">
    <citation type="journal article" date="2015" name="Fish Shellfish Immunol.">
        <title>Early steps in the European eel (Anguilla anguilla)-Vibrio vulnificus interaction in the gills: Role of the RtxA13 toxin.</title>
        <authorList>
            <person name="Callol A."/>
            <person name="Pajuelo D."/>
            <person name="Ebbesson L."/>
            <person name="Teles M."/>
            <person name="MacKenzie S."/>
            <person name="Amaro C."/>
        </authorList>
    </citation>
    <scope>NUCLEOTIDE SEQUENCE</scope>
</reference>
<protein>
    <submittedName>
        <fullName evidence="2">Uncharacterized protein</fullName>
    </submittedName>
</protein>
<dbReference type="AlphaFoldDB" id="A0A0E9PW93"/>
<keyword evidence="1" id="KW-0472">Membrane</keyword>
<accession>A0A0E9PW93</accession>
<evidence type="ECO:0000256" key="1">
    <source>
        <dbReference type="SAM" id="Phobius"/>
    </source>
</evidence>
<reference evidence="2" key="1">
    <citation type="submission" date="2014-11" db="EMBL/GenBank/DDBJ databases">
        <authorList>
            <person name="Amaro Gonzalez C."/>
        </authorList>
    </citation>
    <scope>NUCLEOTIDE SEQUENCE</scope>
</reference>
<feature type="transmembrane region" description="Helical" evidence="1">
    <location>
        <begin position="26"/>
        <end position="42"/>
    </location>
</feature>
<organism evidence="2">
    <name type="scientific">Anguilla anguilla</name>
    <name type="common">European freshwater eel</name>
    <name type="synonym">Muraena anguilla</name>
    <dbReference type="NCBI Taxonomy" id="7936"/>
    <lineage>
        <taxon>Eukaryota</taxon>
        <taxon>Metazoa</taxon>
        <taxon>Chordata</taxon>
        <taxon>Craniata</taxon>
        <taxon>Vertebrata</taxon>
        <taxon>Euteleostomi</taxon>
        <taxon>Actinopterygii</taxon>
        <taxon>Neopterygii</taxon>
        <taxon>Teleostei</taxon>
        <taxon>Anguilliformes</taxon>
        <taxon>Anguillidae</taxon>
        <taxon>Anguilla</taxon>
    </lineage>
</organism>